<sequence length="102" mass="11826">MIQEIITYKNILESLADLINKSALKKSFIIEASGIPSPTFYRKLKSLTFTADETLKIVRILNPEESYLQELKESINRGKSDYNNHRTHSREDILKEINTLLE</sequence>
<reference evidence="1" key="1">
    <citation type="journal article" date="2014" name="Int. J. Syst. Evol. Microbiol.">
        <title>Complete genome sequence of Corynebacterium casei LMG S-19264T (=DSM 44701T), isolated from a smear-ripened cheese.</title>
        <authorList>
            <consortium name="US DOE Joint Genome Institute (JGI-PGF)"/>
            <person name="Walter F."/>
            <person name="Albersmeier A."/>
            <person name="Kalinowski J."/>
            <person name="Ruckert C."/>
        </authorList>
    </citation>
    <scope>NUCLEOTIDE SEQUENCE</scope>
    <source>
        <strain evidence="1">CGMCC 1.12751</strain>
    </source>
</reference>
<proteinExistence type="predicted"/>
<gene>
    <name evidence="1" type="ORF">GCM10010976_02870</name>
</gene>
<dbReference type="EMBL" id="BMFQ01000001">
    <property type="protein sequence ID" value="GGG34600.1"/>
    <property type="molecule type" value="Genomic_DNA"/>
</dbReference>
<evidence type="ECO:0000313" key="1">
    <source>
        <dbReference type="EMBL" id="GGG34600.1"/>
    </source>
</evidence>
<organism evidence="1 2">
    <name type="scientific">Bizionia arctica</name>
    <dbReference type="NCBI Taxonomy" id="1495645"/>
    <lineage>
        <taxon>Bacteria</taxon>
        <taxon>Pseudomonadati</taxon>
        <taxon>Bacteroidota</taxon>
        <taxon>Flavobacteriia</taxon>
        <taxon>Flavobacteriales</taxon>
        <taxon>Flavobacteriaceae</taxon>
        <taxon>Bizionia</taxon>
    </lineage>
</organism>
<reference evidence="1" key="2">
    <citation type="submission" date="2020-09" db="EMBL/GenBank/DDBJ databases">
        <authorList>
            <person name="Sun Q."/>
            <person name="Zhou Y."/>
        </authorList>
    </citation>
    <scope>NUCLEOTIDE SEQUENCE</scope>
    <source>
        <strain evidence="1">CGMCC 1.12751</strain>
    </source>
</reference>
<dbReference type="RefSeq" id="WP_188461135.1">
    <property type="nucleotide sequence ID" value="NZ_BMFQ01000001.1"/>
</dbReference>
<name>A0A917LK06_9FLAO</name>
<keyword evidence="2" id="KW-1185">Reference proteome</keyword>
<dbReference type="AlphaFoldDB" id="A0A917LK06"/>
<dbReference type="Proteomes" id="UP000625976">
    <property type="component" value="Unassembled WGS sequence"/>
</dbReference>
<accession>A0A917LK06</accession>
<protein>
    <submittedName>
        <fullName evidence="1">Uncharacterized protein</fullName>
    </submittedName>
</protein>
<comment type="caution">
    <text evidence="1">The sequence shown here is derived from an EMBL/GenBank/DDBJ whole genome shotgun (WGS) entry which is preliminary data.</text>
</comment>
<evidence type="ECO:0000313" key="2">
    <source>
        <dbReference type="Proteomes" id="UP000625976"/>
    </source>
</evidence>